<dbReference type="Pfam" id="PF20681">
    <property type="entry name" value="DUF6818"/>
    <property type="match status" value="1"/>
</dbReference>
<dbReference type="EMBL" id="NCKW01006883">
    <property type="protein sequence ID" value="POM70626.1"/>
    <property type="molecule type" value="Genomic_DNA"/>
</dbReference>
<feature type="domain" description="DUF6818" evidence="2">
    <location>
        <begin position="30"/>
        <end position="113"/>
    </location>
</feature>
<name>A0A2P4XYI8_9STRA</name>
<dbReference type="Proteomes" id="UP000237271">
    <property type="component" value="Unassembled WGS sequence"/>
</dbReference>
<dbReference type="PANTHER" id="PTHR34409:SF1">
    <property type="entry name" value="MYB-LIKE DOMAIN-CONTAINING PROTEIN"/>
    <property type="match status" value="1"/>
</dbReference>
<dbReference type="InterPro" id="IPR049203">
    <property type="entry name" value="DUF6818"/>
</dbReference>
<feature type="compositionally biased region" description="Polar residues" evidence="1">
    <location>
        <begin position="162"/>
        <end position="180"/>
    </location>
</feature>
<comment type="caution">
    <text evidence="3">The sequence shown here is derived from an EMBL/GenBank/DDBJ whole genome shotgun (WGS) entry which is preliminary data.</text>
</comment>
<gene>
    <name evidence="3" type="ORF">PHPALM_12904</name>
</gene>
<protein>
    <recommendedName>
        <fullName evidence="2">DUF6818 domain-containing protein</fullName>
    </recommendedName>
</protein>
<feature type="compositionally biased region" description="Polar residues" evidence="1">
    <location>
        <begin position="191"/>
        <end position="211"/>
    </location>
</feature>
<accession>A0A2P4XYI8</accession>
<evidence type="ECO:0000313" key="4">
    <source>
        <dbReference type="Proteomes" id="UP000237271"/>
    </source>
</evidence>
<proteinExistence type="predicted"/>
<evidence type="ECO:0000313" key="3">
    <source>
        <dbReference type="EMBL" id="POM70626.1"/>
    </source>
</evidence>
<dbReference type="OrthoDB" id="123120at2759"/>
<reference evidence="3 4" key="1">
    <citation type="journal article" date="2017" name="Genome Biol. Evol.">
        <title>Phytophthora megakarya and P. palmivora, closely related causal agents of cacao black pod rot, underwent increases in genome sizes and gene numbers by different mechanisms.</title>
        <authorList>
            <person name="Ali S.S."/>
            <person name="Shao J."/>
            <person name="Lary D.J."/>
            <person name="Kronmiller B."/>
            <person name="Shen D."/>
            <person name="Strem M.D."/>
            <person name="Amoako-Attah I."/>
            <person name="Akrofi A.Y."/>
            <person name="Begoude B.A."/>
            <person name="Ten Hoopen G.M."/>
            <person name="Coulibaly K."/>
            <person name="Kebe B.I."/>
            <person name="Melnick R.L."/>
            <person name="Guiltinan M.J."/>
            <person name="Tyler B.M."/>
            <person name="Meinhardt L.W."/>
            <person name="Bailey B.A."/>
        </authorList>
    </citation>
    <scope>NUCLEOTIDE SEQUENCE [LARGE SCALE GENOMIC DNA]</scope>
    <source>
        <strain evidence="4">sbr112.9</strain>
    </source>
</reference>
<organism evidence="3 4">
    <name type="scientific">Phytophthora palmivora</name>
    <dbReference type="NCBI Taxonomy" id="4796"/>
    <lineage>
        <taxon>Eukaryota</taxon>
        <taxon>Sar</taxon>
        <taxon>Stramenopiles</taxon>
        <taxon>Oomycota</taxon>
        <taxon>Peronosporomycetes</taxon>
        <taxon>Peronosporales</taxon>
        <taxon>Peronosporaceae</taxon>
        <taxon>Phytophthora</taxon>
    </lineage>
</organism>
<dbReference type="PANTHER" id="PTHR34409">
    <property type="entry name" value="SET DOMAIN-CONTAINING PROTEIN"/>
    <property type="match status" value="1"/>
</dbReference>
<feature type="region of interest" description="Disordered" evidence="1">
    <location>
        <begin position="146"/>
        <end position="219"/>
    </location>
</feature>
<evidence type="ECO:0000259" key="2">
    <source>
        <dbReference type="Pfam" id="PF20681"/>
    </source>
</evidence>
<keyword evidence="4" id="KW-1185">Reference proteome</keyword>
<dbReference type="AlphaFoldDB" id="A0A2P4XYI8"/>
<sequence length="219" mass="24327">MAGRGRRQGYGNYSLQEQLLLCEVTEKIMPLGSFMWERVATTYNAKRPRNAPERDFESLRRKFKNLFKKPKPTGSGDVPPSLRPIMWSKEIQAKIEAEGGAHTSHDGLDEGEDDEALVQEVEQATNSSAGLSRVKRKVYISQQGDISSLSNDDSLDSESDQGEVSSIINDEVATQPQPIGTTRERDDAISQYAQRSEPSTPNTQQHGTIMTVNAPIDMK</sequence>
<evidence type="ECO:0000256" key="1">
    <source>
        <dbReference type="SAM" id="MobiDB-lite"/>
    </source>
</evidence>